<dbReference type="Pfam" id="PF13359">
    <property type="entry name" value="DDE_Tnp_4"/>
    <property type="match status" value="1"/>
</dbReference>
<evidence type="ECO:0000313" key="4">
    <source>
        <dbReference type="EMBL" id="OGZ72569.1"/>
    </source>
</evidence>
<sequence length="219" mass="24996">MTNHYRSKCGDSVLLLLPVLEKTLGRKFALPKRYKGHGNSLEEIFQKHLELKDIFIDGTERKVQKPKNLKKRNRLYSGKKKATMRKIVIVSDDKKYVHYMSKTKSGRRHDKRIADKENIFAGIPPDVTAWTDTGFTGVRQQHENTIMPAKATKNRPLTLQQKEENSVISGIRIVSEHAIAGFKKFKAASDTYRNKIANLDDLLTEVSIGLHNFHLAQTA</sequence>
<dbReference type="InterPro" id="IPR027806">
    <property type="entry name" value="HARBI1_dom"/>
</dbReference>
<comment type="cofactor">
    <cofactor evidence="1">
        <name>a divalent metal cation</name>
        <dbReference type="ChEBI" id="CHEBI:60240"/>
    </cofactor>
</comment>
<evidence type="ECO:0000259" key="3">
    <source>
        <dbReference type="Pfam" id="PF13359"/>
    </source>
</evidence>
<name>A0A1G2ICU6_9BACT</name>
<evidence type="ECO:0000256" key="2">
    <source>
        <dbReference type="ARBA" id="ARBA00022723"/>
    </source>
</evidence>
<keyword evidence="2" id="KW-0479">Metal-binding</keyword>
<dbReference type="GO" id="GO:0046872">
    <property type="term" value="F:metal ion binding"/>
    <property type="evidence" value="ECO:0007669"/>
    <property type="project" value="UniProtKB-KW"/>
</dbReference>
<gene>
    <name evidence="4" type="ORF">A2908_01605</name>
</gene>
<comment type="caution">
    <text evidence="4">The sequence shown here is derived from an EMBL/GenBank/DDBJ whole genome shotgun (WGS) entry which is preliminary data.</text>
</comment>
<dbReference type="AlphaFoldDB" id="A0A1G2ICU6"/>
<proteinExistence type="predicted"/>
<dbReference type="PANTHER" id="PTHR23080">
    <property type="entry name" value="THAP DOMAIN PROTEIN"/>
    <property type="match status" value="1"/>
</dbReference>
<protein>
    <recommendedName>
        <fullName evidence="3">DDE Tnp4 domain-containing protein</fullName>
    </recommendedName>
</protein>
<evidence type="ECO:0000256" key="1">
    <source>
        <dbReference type="ARBA" id="ARBA00001968"/>
    </source>
</evidence>
<organism evidence="4 5">
    <name type="scientific">Candidatus Staskawiczbacteria bacterium RIFCSPLOWO2_01_FULL_38_12b</name>
    <dbReference type="NCBI Taxonomy" id="1802214"/>
    <lineage>
        <taxon>Bacteria</taxon>
        <taxon>Candidatus Staskawicziibacteriota</taxon>
    </lineage>
</organism>
<evidence type="ECO:0000313" key="5">
    <source>
        <dbReference type="Proteomes" id="UP000176774"/>
    </source>
</evidence>
<reference evidence="4 5" key="1">
    <citation type="journal article" date="2016" name="Nat. Commun.">
        <title>Thousands of microbial genomes shed light on interconnected biogeochemical processes in an aquifer system.</title>
        <authorList>
            <person name="Anantharaman K."/>
            <person name="Brown C.T."/>
            <person name="Hug L.A."/>
            <person name="Sharon I."/>
            <person name="Castelle C.J."/>
            <person name="Probst A.J."/>
            <person name="Thomas B.C."/>
            <person name="Singh A."/>
            <person name="Wilkins M.J."/>
            <person name="Karaoz U."/>
            <person name="Brodie E.L."/>
            <person name="Williams K.H."/>
            <person name="Hubbard S.S."/>
            <person name="Banfield J.F."/>
        </authorList>
    </citation>
    <scope>NUCLEOTIDE SEQUENCE [LARGE SCALE GENOMIC DNA]</scope>
</reference>
<dbReference type="EMBL" id="MHPA01000025">
    <property type="protein sequence ID" value="OGZ72569.1"/>
    <property type="molecule type" value="Genomic_DNA"/>
</dbReference>
<accession>A0A1G2ICU6</accession>
<dbReference type="Proteomes" id="UP000176774">
    <property type="component" value="Unassembled WGS sequence"/>
</dbReference>
<feature type="domain" description="DDE Tnp4" evidence="3">
    <location>
        <begin position="56"/>
        <end position="212"/>
    </location>
</feature>